<dbReference type="InterPro" id="IPR011545">
    <property type="entry name" value="DEAD/DEAH_box_helicase_dom"/>
</dbReference>
<keyword evidence="16" id="KW-1185">Reference proteome</keyword>
<evidence type="ECO:0000259" key="13">
    <source>
        <dbReference type="PROSITE" id="PS51192"/>
    </source>
</evidence>
<keyword evidence="4 11" id="KW-0378">Hydrolase</keyword>
<dbReference type="Pfam" id="PF00271">
    <property type="entry name" value="Helicase_C"/>
    <property type="match status" value="1"/>
</dbReference>
<dbReference type="GO" id="GO:0005524">
    <property type="term" value="F:ATP binding"/>
    <property type="evidence" value="ECO:0007669"/>
    <property type="project" value="UniProtKB-KW"/>
</dbReference>
<dbReference type="GO" id="GO:0005737">
    <property type="term" value="C:cytoplasm"/>
    <property type="evidence" value="ECO:0007669"/>
    <property type="project" value="TreeGrafter"/>
</dbReference>
<protein>
    <recommendedName>
        <fullName evidence="11">ATP-dependent DNA helicase</fullName>
        <ecNumber evidence="11">5.6.2.4</ecNumber>
    </recommendedName>
</protein>
<comment type="catalytic activity">
    <reaction evidence="11">
        <text>ATP + H2O = ADP + phosphate + H(+)</text>
        <dbReference type="Rhea" id="RHEA:13065"/>
        <dbReference type="ChEBI" id="CHEBI:15377"/>
        <dbReference type="ChEBI" id="CHEBI:15378"/>
        <dbReference type="ChEBI" id="CHEBI:30616"/>
        <dbReference type="ChEBI" id="CHEBI:43474"/>
        <dbReference type="ChEBI" id="CHEBI:456216"/>
    </reaction>
</comment>
<dbReference type="InterPro" id="IPR027417">
    <property type="entry name" value="P-loop_NTPase"/>
</dbReference>
<feature type="domain" description="Helicase ATP-binding" evidence="13">
    <location>
        <begin position="51"/>
        <end position="234"/>
    </location>
</feature>
<evidence type="ECO:0000256" key="12">
    <source>
        <dbReference type="SAM" id="MobiDB-lite"/>
    </source>
</evidence>
<dbReference type="SMART" id="SM00490">
    <property type="entry name" value="HELICc"/>
    <property type="match status" value="1"/>
</dbReference>
<evidence type="ECO:0000256" key="7">
    <source>
        <dbReference type="ARBA" id="ARBA00023125"/>
    </source>
</evidence>
<dbReference type="PANTHER" id="PTHR13710:SF153">
    <property type="entry name" value="RECQ-LIKE DNA HELICASE BLM"/>
    <property type="match status" value="1"/>
</dbReference>
<evidence type="ECO:0000256" key="9">
    <source>
        <dbReference type="ARBA" id="ARBA00023242"/>
    </source>
</evidence>
<dbReference type="GO" id="GO:0003677">
    <property type="term" value="F:DNA binding"/>
    <property type="evidence" value="ECO:0007669"/>
    <property type="project" value="UniProtKB-KW"/>
</dbReference>
<dbReference type="GO" id="GO:0000724">
    <property type="term" value="P:double-strand break repair via homologous recombination"/>
    <property type="evidence" value="ECO:0007669"/>
    <property type="project" value="TreeGrafter"/>
</dbReference>
<dbReference type="InterPro" id="IPR001650">
    <property type="entry name" value="Helicase_C-like"/>
</dbReference>
<gene>
    <name evidence="15" type="ORF">AB1Y20_011316</name>
</gene>
<proteinExistence type="inferred from homology"/>
<dbReference type="GO" id="GO:0005634">
    <property type="term" value="C:nucleus"/>
    <property type="evidence" value="ECO:0007669"/>
    <property type="project" value="UniProtKB-SubCell"/>
</dbReference>
<name>A0AB34INX5_PRYPA</name>
<evidence type="ECO:0000256" key="8">
    <source>
        <dbReference type="ARBA" id="ARBA00023235"/>
    </source>
</evidence>
<feature type="compositionally biased region" description="Low complexity" evidence="12">
    <location>
        <begin position="9"/>
        <end position="18"/>
    </location>
</feature>
<comment type="subcellular location">
    <subcellularLocation>
        <location evidence="1 11">Nucleus</location>
    </subcellularLocation>
</comment>
<comment type="catalytic activity">
    <reaction evidence="10 11">
        <text>Couples ATP hydrolysis with the unwinding of duplex DNA by translocating in the 3'-5' direction.</text>
        <dbReference type="EC" id="5.6.2.4"/>
    </reaction>
</comment>
<dbReference type="InterPro" id="IPR002464">
    <property type="entry name" value="DNA/RNA_helicase_DEAH_CS"/>
</dbReference>
<dbReference type="InterPro" id="IPR014001">
    <property type="entry name" value="Helicase_ATP-bd"/>
</dbReference>
<dbReference type="FunFam" id="3.40.50.300:FF:001389">
    <property type="entry name" value="ATP-dependent DNA helicase RecQ"/>
    <property type="match status" value="1"/>
</dbReference>
<comment type="caution">
    <text evidence="15">The sequence shown here is derived from an EMBL/GenBank/DDBJ whole genome shotgun (WGS) entry which is preliminary data.</text>
</comment>
<dbReference type="PROSITE" id="PS00690">
    <property type="entry name" value="DEAH_ATP_HELICASE"/>
    <property type="match status" value="1"/>
</dbReference>
<dbReference type="PROSITE" id="PS51194">
    <property type="entry name" value="HELICASE_CTER"/>
    <property type="match status" value="1"/>
</dbReference>
<keyword evidence="8" id="KW-0413">Isomerase</keyword>
<keyword evidence="3 11" id="KW-0547">Nucleotide-binding</keyword>
<dbReference type="GO" id="GO:0005694">
    <property type="term" value="C:chromosome"/>
    <property type="evidence" value="ECO:0007669"/>
    <property type="project" value="TreeGrafter"/>
</dbReference>
<feature type="compositionally biased region" description="Polar residues" evidence="12">
    <location>
        <begin position="577"/>
        <end position="587"/>
    </location>
</feature>
<feature type="compositionally biased region" description="Low complexity" evidence="12">
    <location>
        <begin position="455"/>
        <end position="471"/>
    </location>
</feature>
<dbReference type="EMBL" id="JBGBPQ010000022">
    <property type="protein sequence ID" value="KAL1503261.1"/>
    <property type="molecule type" value="Genomic_DNA"/>
</dbReference>
<dbReference type="Proteomes" id="UP001515480">
    <property type="component" value="Unassembled WGS sequence"/>
</dbReference>
<feature type="region of interest" description="Disordered" evidence="12">
    <location>
        <begin position="1"/>
        <end position="26"/>
    </location>
</feature>
<dbReference type="NCBIfam" id="TIGR00614">
    <property type="entry name" value="recQ_fam"/>
    <property type="match status" value="1"/>
</dbReference>
<evidence type="ECO:0000313" key="15">
    <source>
        <dbReference type="EMBL" id="KAL1503261.1"/>
    </source>
</evidence>
<keyword evidence="7" id="KW-0238">DNA-binding</keyword>
<dbReference type="InterPro" id="IPR032284">
    <property type="entry name" value="RecQ_Zn-bd"/>
</dbReference>
<dbReference type="Gene3D" id="3.40.50.300">
    <property type="entry name" value="P-loop containing nucleotide triphosphate hydrolases"/>
    <property type="match status" value="2"/>
</dbReference>
<sequence>MRQSQLQFPAQPKATAAAPPRPRAPADDRVAAANRLIFGHDAFRPKQREAIDAILSGADTFVLLPTGGGKSLCYQLPAVLSPGLTVVVSPLLALIQDQVTSLTSARGAAPLLEGVPATFLSSHARAGHNAAVLADLSEPTPLTKLLYVTPEMLVANAALSARLGRLAAARRLSLLVVDEAHCVSQWGHDFRSDYKRLGELRKAMPRVPLLALTATATRACVADVCTLLRMRPGMVRVEASFNRPNISYAVGPPTALAQLLHLIHSFPRGASGIVYCLSRDETQQVAAQLKSAGVSAGFYHAGMSSGARRRVQQAWQAGARGGGVDVVCATIAMGMGIDKGDVRFVAHFTMPKSLEGYYQESGRAGRDGQPARSVIFYAPADFARLVQMARLGGGGRAAKQRNMAFARQVKSYCEDTRRCRRVALLSHFDERADAALCRGGCDVCDPTNAQLQRGAAAGRAENLSVEGNPLPLDEEDDDPLGLDDGVGLEDDCLGLDDPLPMGEDPRGVEDDPLGLDDDSIVDSDAEMRLPTRPAPKPKGKGGAKRSHGEGMLDAATATKRKAPRGAQTARPSLQPDLGSSWTNAICL</sequence>
<dbReference type="PROSITE" id="PS51192">
    <property type="entry name" value="HELICASE_ATP_BIND_1"/>
    <property type="match status" value="1"/>
</dbReference>
<accession>A0AB34INX5</accession>
<feature type="compositionally biased region" description="Basic residues" evidence="12">
    <location>
        <begin position="535"/>
        <end position="545"/>
    </location>
</feature>
<dbReference type="Pfam" id="PF16124">
    <property type="entry name" value="RecQ_Zn_bind"/>
    <property type="match status" value="1"/>
</dbReference>
<keyword evidence="5 11" id="KW-0347">Helicase</keyword>
<evidence type="ECO:0000313" key="16">
    <source>
        <dbReference type="Proteomes" id="UP001515480"/>
    </source>
</evidence>
<dbReference type="GO" id="GO:0043138">
    <property type="term" value="F:3'-5' DNA helicase activity"/>
    <property type="evidence" value="ECO:0007669"/>
    <property type="project" value="UniProtKB-EC"/>
</dbReference>
<dbReference type="AlphaFoldDB" id="A0AB34INX5"/>
<keyword evidence="9 11" id="KW-0539">Nucleus</keyword>
<dbReference type="SUPFAM" id="SSF52540">
    <property type="entry name" value="P-loop containing nucleoside triphosphate hydrolases"/>
    <property type="match status" value="1"/>
</dbReference>
<reference evidence="15 16" key="1">
    <citation type="journal article" date="2024" name="Science">
        <title>Giant polyketide synthase enzymes in the biosynthesis of giant marine polyether toxins.</title>
        <authorList>
            <person name="Fallon T.R."/>
            <person name="Shende V.V."/>
            <person name="Wierzbicki I.H."/>
            <person name="Pendleton A.L."/>
            <person name="Watervoot N.F."/>
            <person name="Auber R.P."/>
            <person name="Gonzalez D.J."/>
            <person name="Wisecaver J.H."/>
            <person name="Moore B.S."/>
        </authorList>
    </citation>
    <scope>NUCLEOTIDE SEQUENCE [LARGE SCALE GENOMIC DNA]</scope>
    <source>
        <strain evidence="15 16">12B1</strain>
    </source>
</reference>
<feature type="compositionally biased region" description="Acidic residues" evidence="12">
    <location>
        <begin position="510"/>
        <end position="524"/>
    </location>
</feature>
<evidence type="ECO:0000256" key="1">
    <source>
        <dbReference type="ARBA" id="ARBA00004123"/>
    </source>
</evidence>
<dbReference type="EC" id="5.6.2.4" evidence="11"/>
<dbReference type="CDD" id="cd18794">
    <property type="entry name" value="SF2_C_RecQ"/>
    <property type="match status" value="1"/>
</dbReference>
<evidence type="ECO:0000259" key="14">
    <source>
        <dbReference type="PROSITE" id="PS51194"/>
    </source>
</evidence>
<evidence type="ECO:0000256" key="3">
    <source>
        <dbReference type="ARBA" id="ARBA00022741"/>
    </source>
</evidence>
<feature type="compositionally biased region" description="Acidic residues" evidence="12">
    <location>
        <begin position="472"/>
        <end position="494"/>
    </location>
</feature>
<dbReference type="SMART" id="SM00487">
    <property type="entry name" value="DEXDc"/>
    <property type="match status" value="1"/>
</dbReference>
<feature type="domain" description="Helicase C-terminal" evidence="14">
    <location>
        <begin position="255"/>
        <end position="413"/>
    </location>
</feature>
<evidence type="ECO:0000256" key="4">
    <source>
        <dbReference type="ARBA" id="ARBA00022801"/>
    </source>
</evidence>
<dbReference type="Pfam" id="PF00270">
    <property type="entry name" value="DEAD"/>
    <property type="match status" value="1"/>
</dbReference>
<evidence type="ECO:0000256" key="11">
    <source>
        <dbReference type="RuleBase" id="RU364117"/>
    </source>
</evidence>
<evidence type="ECO:0000256" key="10">
    <source>
        <dbReference type="ARBA" id="ARBA00034617"/>
    </source>
</evidence>
<comment type="similarity">
    <text evidence="2 11">Belongs to the helicase family. RecQ subfamily.</text>
</comment>
<dbReference type="GO" id="GO:0009378">
    <property type="term" value="F:four-way junction helicase activity"/>
    <property type="evidence" value="ECO:0007669"/>
    <property type="project" value="TreeGrafter"/>
</dbReference>
<organism evidence="15 16">
    <name type="scientific">Prymnesium parvum</name>
    <name type="common">Toxic golden alga</name>
    <dbReference type="NCBI Taxonomy" id="97485"/>
    <lineage>
        <taxon>Eukaryota</taxon>
        <taxon>Haptista</taxon>
        <taxon>Haptophyta</taxon>
        <taxon>Prymnesiophyceae</taxon>
        <taxon>Prymnesiales</taxon>
        <taxon>Prymnesiaceae</taxon>
        <taxon>Prymnesium</taxon>
    </lineage>
</organism>
<dbReference type="InterPro" id="IPR004589">
    <property type="entry name" value="DNA_helicase_ATP-dep_RecQ"/>
</dbReference>
<evidence type="ECO:0000256" key="2">
    <source>
        <dbReference type="ARBA" id="ARBA00005446"/>
    </source>
</evidence>
<dbReference type="GO" id="GO:0016787">
    <property type="term" value="F:hydrolase activity"/>
    <property type="evidence" value="ECO:0007669"/>
    <property type="project" value="UniProtKB-KW"/>
</dbReference>
<feature type="region of interest" description="Disordered" evidence="12">
    <location>
        <begin position="455"/>
        <end position="587"/>
    </location>
</feature>
<evidence type="ECO:0000256" key="6">
    <source>
        <dbReference type="ARBA" id="ARBA00022840"/>
    </source>
</evidence>
<keyword evidence="6 11" id="KW-0067">ATP-binding</keyword>
<dbReference type="PANTHER" id="PTHR13710">
    <property type="entry name" value="DNA HELICASE RECQ FAMILY MEMBER"/>
    <property type="match status" value="1"/>
</dbReference>
<evidence type="ECO:0000256" key="5">
    <source>
        <dbReference type="ARBA" id="ARBA00022806"/>
    </source>
</evidence>
<dbReference type="CDD" id="cd17920">
    <property type="entry name" value="DEXHc_RecQ"/>
    <property type="match status" value="1"/>
</dbReference>